<reference evidence="2" key="1">
    <citation type="submission" date="2018-05" db="EMBL/GenBank/DDBJ databases">
        <authorList>
            <person name="Lanie J.A."/>
            <person name="Ng W.-L."/>
            <person name="Kazmierczak K.M."/>
            <person name="Andrzejewski T.M."/>
            <person name="Davidsen T.M."/>
            <person name="Wayne K.J."/>
            <person name="Tettelin H."/>
            <person name="Glass J.I."/>
            <person name="Rusch D."/>
            <person name="Podicherti R."/>
            <person name="Tsui H.-C.T."/>
            <person name="Winkler M.E."/>
        </authorList>
    </citation>
    <scope>NUCLEOTIDE SEQUENCE</scope>
</reference>
<dbReference type="PANTHER" id="PTHR11731:SF193">
    <property type="entry name" value="DIPEPTIDYL PEPTIDASE 9"/>
    <property type="match status" value="1"/>
</dbReference>
<feature type="non-terminal residue" evidence="2">
    <location>
        <position position="1"/>
    </location>
</feature>
<dbReference type="SUPFAM" id="SSF82171">
    <property type="entry name" value="DPP6 N-terminal domain-like"/>
    <property type="match status" value="1"/>
</dbReference>
<dbReference type="InterPro" id="IPR050278">
    <property type="entry name" value="Serine_Prot_S9B/DPPIV"/>
</dbReference>
<dbReference type="GO" id="GO:0008239">
    <property type="term" value="F:dipeptidyl-peptidase activity"/>
    <property type="evidence" value="ECO:0007669"/>
    <property type="project" value="TreeGrafter"/>
</dbReference>
<dbReference type="Gene3D" id="2.140.10.30">
    <property type="entry name" value="Dipeptidylpeptidase IV, N-terminal domain"/>
    <property type="match status" value="1"/>
</dbReference>
<name>A0A382XVC8_9ZZZZ</name>
<organism evidence="2">
    <name type="scientific">marine metagenome</name>
    <dbReference type="NCBI Taxonomy" id="408172"/>
    <lineage>
        <taxon>unclassified sequences</taxon>
        <taxon>metagenomes</taxon>
        <taxon>ecological metagenomes</taxon>
    </lineage>
</organism>
<dbReference type="PANTHER" id="PTHR11731">
    <property type="entry name" value="PROTEASE FAMILY S9B,C DIPEPTIDYL-PEPTIDASE IV-RELATED"/>
    <property type="match status" value="1"/>
</dbReference>
<dbReference type="AlphaFoldDB" id="A0A382XVC8"/>
<feature type="domain" description="Dipeptidylpeptidase IV N-terminal" evidence="1">
    <location>
        <begin position="1"/>
        <end position="267"/>
    </location>
</feature>
<dbReference type="GO" id="GO:0006508">
    <property type="term" value="P:proteolysis"/>
    <property type="evidence" value="ECO:0007669"/>
    <property type="project" value="InterPro"/>
</dbReference>
<dbReference type="InterPro" id="IPR002469">
    <property type="entry name" value="Peptidase_S9B_N"/>
</dbReference>
<dbReference type="Pfam" id="PF00930">
    <property type="entry name" value="DPPIV_N"/>
    <property type="match status" value="1"/>
</dbReference>
<protein>
    <recommendedName>
        <fullName evidence="1">Dipeptidylpeptidase IV N-terminal domain-containing protein</fullName>
    </recommendedName>
</protein>
<proteinExistence type="predicted"/>
<dbReference type="EMBL" id="UINC01170644">
    <property type="protein sequence ID" value="SVD74789.1"/>
    <property type="molecule type" value="Genomic_DNA"/>
</dbReference>
<gene>
    <name evidence="2" type="ORF">METZ01_LOCUS427643</name>
</gene>
<sequence>LYTWDLEKGVERRLTSDGSDTLLNGTLSWVYWEEVFARRDLGYWWSEDSTALAYLRTDESAVTEMIYQGFEPNIPALTRQRYPKTGGVNPTVRLGVLELASGETTWVDLSKHEHEYIVRVKWLNDSRRLAVQTMDRPQARLDLFFVDREEGKPTHILTERDKGWVNIHDDLYFLEKSERFLWASERSGYMHLYLYDLSGKLLGPVTSGEWAIRSAAGAVSWLRQAVHSIDEEGGWVYFTSIRKSSIEKQLYRVRLDGSGLERLTKKAG</sequence>
<evidence type="ECO:0000313" key="2">
    <source>
        <dbReference type="EMBL" id="SVD74789.1"/>
    </source>
</evidence>
<evidence type="ECO:0000259" key="1">
    <source>
        <dbReference type="Pfam" id="PF00930"/>
    </source>
</evidence>
<feature type="non-terminal residue" evidence="2">
    <location>
        <position position="268"/>
    </location>
</feature>
<accession>A0A382XVC8</accession>